<evidence type="ECO:0000256" key="2">
    <source>
        <dbReference type="ARBA" id="ARBA00023242"/>
    </source>
</evidence>
<accession>A0AAV9PWH5</accession>
<sequence length="516" mass="58519">MPEDQDPNAPTPGHDEADQPTPSMIDASAMTPALNGIDSYAGWDVEDADEEVLPPGPSSALYDWSVDNEMHETLSTGWSALVNETLSPAAIALSLNPDQLQSFYSTGFDFMTSIPPAVQYSATADQFSLLLDRYDQEFCTYPITSDLDINPFRYRRETSRGSKHLLHAIIALACHHRKEYRIDKTPPAEFYQHKNQAVTMYKAALQTPEIQAQSLGALDTLLALWCIDTVESALNSWRNHLTNAYALLELAGGILVWSLSFRSQTQVTMLLWWDAVVALLSRRVPVMPFTYFEAVLQWETSQFWTFFDLIGCPRELLVPLMQFAHLAGQSGSKGNARKAMRAIVAEIETNLHSYRSPVDQEALLDNAGEESLQQARDRYHCCEAIRHSLMIYALRVFPEDKADLAQTRARLRYLSRISLDHVASIRASSDTLKQLLLPIFLAGAETNMERHKNFIREYCKRWFEVFGYHMFPSVLEILEEVWASREVLGDDLWWGDVIDARRRSGEQDGDLDFCFG</sequence>
<keyword evidence="2" id="KW-0539">Nucleus</keyword>
<dbReference type="PANTHER" id="PTHR37534:SF8">
    <property type="entry name" value="ZN(II)2CYS6 TRANSCRIPTION FACTOR (EUROFUNG)"/>
    <property type="match status" value="1"/>
</dbReference>
<proteinExistence type="predicted"/>
<organism evidence="4 5">
    <name type="scientific">Vermiconidia calcicola</name>
    <dbReference type="NCBI Taxonomy" id="1690605"/>
    <lineage>
        <taxon>Eukaryota</taxon>
        <taxon>Fungi</taxon>
        <taxon>Dikarya</taxon>
        <taxon>Ascomycota</taxon>
        <taxon>Pezizomycotina</taxon>
        <taxon>Dothideomycetes</taxon>
        <taxon>Dothideomycetidae</taxon>
        <taxon>Mycosphaerellales</taxon>
        <taxon>Extremaceae</taxon>
        <taxon>Vermiconidia</taxon>
    </lineage>
</organism>
<dbReference type="GO" id="GO:0005634">
    <property type="term" value="C:nucleus"/>
    <property type="evidence" value="ECO:0007669"/>
    <property type="project" value="UniProtKB-SubCell"/>
</dbReference>
<evidence type="ECO:0000313" key="4">
    <source>
        <dbReference type="EMBL" id="KAK5530517.1"/>
    </source>
</evidence>
<evidence type="ECO:0000256" key="3">
    <source>
        <dbReference type="SAM" id="MobiDB-lite"/>
    </source>
</evidence>
<dbReference type="GO" id="GO:0000976">
    <property type="term" value="F:transcription cis-regulatory region binding"/>
    <property type="evidence" value="ECO:0007669"/>
    <property type="project" value="TreeGrafter"/>
</dbReference>
<reference evidence="4 5" key="1">
    <citation type="submission" date="2023-06" db="EMBL/GenBank/DDBJ databases">
        <title>Black Yeasts Isolated from many extreme environments.</title>
        <authorList>
            <person name="Coleine C."/>
            <person name="Stajich J.E."/>
            <person name="Selbmann L."/>
        </authorList>
    </citation>
    <scope>NUCLEOTIDE SEQUENCE [LARGE SCALE GENOMIC DNA]</scope>
    <source>
        <strain evidence="4 5">CCFEE 5887</strain>
    </source>
</reference>
<dbReference type="Pfam" id="PF11951">
    <property type="entry name" value="Fungal_trans_2"/>
    <property type="match status" value="1"/>
</dbReference>
<evidence type="ECO:0000313" key="5">
    <source>
        <dbReference type="Proteomes" id="UP001345827"/>
    </source>
</evidence>
<protein>
    <submittedName>
        <fullName evidence="4">Uncharacterized protein</fullName>
    </submittedName>
</protein>
<dbReference type="InterPro" id="IPR021858">
    <property type="entry name" value="Fun_TF"/>
</dbReference>
<dbReference type="PANTHER" id="PTHR37534">
    <property type="entry name" value="TRANSCRIPTIONAL ACTIVATOR PROTEIN UGA3"/>
    <property type="match status" value="1"/>
</dbReference>
<comment type="subcellular location">
    <subcellularLocation>
        <location evidence="1">Nucleus</location>
    </subcellularLocation>
</comment>
<gene>
    <name evidence="4" type="ORF">LTR25_009095</name>
</gene>
<keyword evidence="5" id="KW-1185">Reference proteome</keyword>
<comment type="caution">
    <text evidence="4">The sequence shown here is derived from an EMBL/GenBank/DDBJ whole genome shotgun (WGS) entry which is preliminary data.</text>
</comment>
<dbReference type="GO" id="GO:0003700">
    <property type="term" value="F:DNA-binding transcription factor activity"/>
    <property type="evidence" value="ECO:0007669"/>
    <property type="project" value="TreeGrafter"/>
</dbReference>
<name>A0AAV9PWH5_9PEZI</name>
<feature type="region of interest" description="Disordered" evidence="3">
    <location>
        <begin position="1"/>
        <end position="27"/>
    </location>
</feature>
<dbReference type="AlphaFoldDB" id="A0AAV9PWH5"/>
<dbReference type="GO" id="GO:0045944">
    <property type="term" value="P:positive regulation of transcription by RNA polymerase II"/>
    <property type="evidence" value="ECO:0007669"/>
    <property type="project" value="TreeGrafter"/>
</dbReference>
<dbReference type="Proteomes" id="UP001345827">
    <property type="component" value="Unassembled WGS sequence"/>
</dbReference>
<evidence type="ECO:0000256" key="1">
    <source>
        <dbReference type="ARBA" id="ARBA00004123"/>
    </source>
</evidence>
<dbReference type="EMBL" id="JAXLQG010000019">
    <property type="protein sequence ID" value="KAK5530517.1"/>
    <property type="molecule type" value="Genomic_DNA"/>
</dbReference>